<dbReference type="AlphaFoldDB" id="A0A0B7GYD0"/>
<evidence type="ECO:0000313" key="5">
    <source>
        <dbReference type="Proteomes" id="UP000042527"/>
    </source>
</evidence>
<keyword evidence="2" id="KW-0810">Translation regulation</keyword>
<keyword evidence="5" id="KW-1185">Reference proteome</keyword>
<protein>
    <recommendedName>
        <fullName evidence="2">Ribosomal silencing factor RsfS</fullName>
    </recommendedName>
</protein>
<comment type="subunit">
    <text evidence="2">Interacts with ribosomal protein uL14 (rplN).</text>
</comment>
<dbReference type="GO" id="GO:0090071">
    <property type="term" value="P:negative regulation of ribosome biogenesis"/>
    <property type="evidence" value="ECO:0007669"/>
    <property type="project" value="UniProtKB-UniRule"/>
</dbReference>
<accession>A0A0B7GYD0</accession>
<dbReference type="Proteomes" id="UP000323594">
    <property type="component" value="Chromosome"/>
</dbReference>
<dbReference type="PANTHER" id="PTHR21043">
    <property type="entry name" value="IOJAP SUPERFAMILY ORTHOLOG"/>
    <property type="match status" value="1"/>
</dbReference>
<comment type="function">
    <text evidence="2">Functions as a ribosomal silencing factor. Interacts with ribosomal protein uL14 (rplN), blocking formation of intersubunit bridge B8. Prevents association of the 30S and 50S ribosomal subunits and the formation of functional ribosomes, thus repressing translation.</text>
</comment>
<dbReference type="NCBIfam" id="TIGR00090">
    <property type="entry name" value="rsfS_iojap_ybeB"/>
    <property type="match status" value="1"/>
</dbReference>
<dbReference type="HAMAP" id="MF_01477">
    <property type="entry name" value="Iojap_RsfS"/>
    <property type="match status" value="1"/>
</dbReference>
<dbReference type="PANTHER" id="PTHR21043:SF0">
    <property type="entry name" value="MITOCHONDRIAL ASSEMBLY OF RIBOSOMAL LARGE SUBUNIT PROTEIN 1"/>
    <property type="match status" value="1"/>
</dbReference>
<dbReference type="RefSeq" id="WP_002696550.1">
    <property type="nucleotide sequence ID" value="NZ_CDNC01000034.1"/>
</dbReference>
<keyword evidence="2" id="KW-0678">Repressor</keyword>
<dbReference type="GeneID" id="57752929"/>
<evidence type="ECO:0000313" key="3">
    <source>
        <dbReference type="EMBL" id="CEM62617.1"/>
    </source>
</evidence>
<name>A0A0B7GYD0_TREPH</name>
<proteinExistence type="inferred from homology"/>
<evidence type="ECO:0000256" key="1">
    <source>
        <dbReference type="ARBA" id="ARBA00010574"/>
    </source>
</evidence>
<organism evidence="3 5">
    <name type="scientific">Treponema phagedenis</name>
    <dbReference type="NCBI Taxonomy" id="162"/>
    <lineage>
        <taxon>Bacteria</taxon>
        <taxon>Pseudomonadati</taxon>
        <taxon>Spirochaetota</taxon>
        <taxon>Spirochaetia</taxon>
        <taxon>Spirochaetales</taxon>
        <taxon>Treponemataceae</taxon>
        <taxon>Treponema</taxon>
    </lineage>
</organism>
<reference evidence="5" key="1">
    <citation type="submission" date="2015-01" db="EMBL/GenBank/DDBJ databases">
        <authorList>
            <person name="Manzoor Shahid"/>
            <person name="Zubair Saima"/>
        </authorList>
    </citation>
    <scope>NUCLEOTIDE SEQUENCE [LARGE SCALE GENOMIC DNA]</scope>
    <source>
        <strain evidence="5">V1</strain>
    </source>
</reference>
<sequence length="126" mass="14441">MDFYNSALALGKLLEERKAEDVVVIDLREYHTWTDFFVIGTVSSAIQAAGIEKYLHEEIAKLSLEEYPVKRKVANGEEWSLIDLGGIVVHLMSPMARKFYDLEKLWFEGKNILTNVKKTSDDAEKM</sequence>
<dbReference type="Gene3D" id="3.30.460.10">
    <property type="entry name" value="Beta Polymerase, domain 2"/>
    <property type="match status" value="1"/>
</dbReference>
<dbReference type="EMBL" id="CDNC01000034">
    <property type="protein sequence ID" value="CEM62617.1"/>
    <property type="molecule type" value="Genomic_DNA"/>
</dbReference>
<dbReference type="GO" id="GO:0043023">
    <property type="term" value="F:ribosomal large subunit binding"/>
    <property type="evidence" value="ECO:0007669"/>
    <property type="project" value="TreeGrafter"/>
</dbReference>
<dbReference type="InterPro" id="IPR043519">
    <property type="entry name" value="NT_sf"/>
</dbReference>
<dbReference type="EMBL" id="CP042817">
    <property type="protein sequence ID" value="QEJ97854.1"/>
    <property type="molecule type" value="Genomic_DNA"/>
</dbReference>
<reference evidence="4 6" key="3">
    <citation type="submission" date="2019-08" db="EMBL/GenBank/DDBJ databases">
        <authorList>
            <person name="Kuhnert P."/>
        </authorList>
    </citation>
    <scope>NUCLEOTIDE SEQUENCE [LARGE SCALE GENOMIC DNA]</scope>
    <source>
        <strain evidence="4 6">B36.5</strain>
    </source>
</reference>
<reference evidence="3" key="2">
    <citation type="submission" date="2015-01" db="EMBL/GenBank/DDBJ databases">
        <authorList>
            <person name="Xiang T."/>
            <person name="Song Y."/>
            <person name="Huang L."/>
            <person name="Wang B."/>
            <person name="Wu P."/>
        </authorList>
    </citation>
    <scope>NUCLEOTIDE SEQUENCE [LARGE SCALE GENOMIC DNA]</scope>
    <source>
        <strain evidence="3">V1</strain>
    </source>
</reference>
<evidence type="ECO:0000256" key="2">
    <source>
        <dbReference type="HAMAP-Rule" id="MF_01477"/>
    </source>
</evidence>
<dbReference type="GO" id="GO:0042256">
    <property type="term" value="P:cytosolic ribosome assembly"/>
    <property type="evidence" value="ECO:0007669"/>
    <property type="project" value="UniProtKB-UniRule"/>
</dbReference>
<dbReference type="Proteomes" id="UP000042527">
    <property type="component" value="Unassembled WGS sequence"/>
</dbReference>
<dbReference type="OrthoDB" id="9793681at2"/>
<dbReference type="InterPro" id="IPR004394">
    <property type="entry name" value="Iojap/RsfS/C7orf30"/>
</dbReference>
<comment type="similarity">
    <text evidence="1 2">Belongs to the Iojap/RsfS family.</text>
</comment>
<dbReference type="GO" id="GO:0017148">
    <property type="term" value="P:negative regulation of translation"/>
    <property type="evidence" value="ECO:0007669"/>
    <property type="project" value="UniProtKB-UniRule"/>
</dbReference>
<gene>
    <name evidence="2 3" type="primary">rsfS</name>
    <name evidence="4" type="ORF">FUT82_07505</name>
    <name evidence="3" type="ORF">TPHV1_40120</name>
</gene>
<dbReference type="GO" id="GO:0005737">
    <property type="term" value="C:cytoplasm"/>
    <property type="evidence" value="ECO:0007669"/>
    <property type="project" value="UniProtKB-SubCell"/>
</dbReference>
<keyword evidence="2" id="KW-0963">Cytoplasm</keyword>
<dbReference type="SUPFAM" id="SSF81301">
    <property type="entry name" value="Nucleotidyltransferase"/>
    <property type="match status" value="1"/>
</dbReference>
<comment type="subcellular location">
    <subcellularLocation>
        <location evidence="2">Cytoplasm</location>
    </subcellularLocation>
</comment>
<dbReference type="Pfam" id="PF02410">
    <property type="entry name" value="RsfS"/>
    <property type="match status" value="1"/>
</dbReference>
<evidence type="ECO:0000313" key="6">
    <source>
        <dbReference type="Proteomes" id="UP000323594"/>
    </source>
</evidence>
<evidence type="ECO:0000313" key="4">
    <source>
        <dbReference type="EMBL" id="QEJ97854.1"/>
    </source>
</evidence>